<dbReference type="EMBL" id="FTNU01000003">
    <property type="protein sequence ID" value="SIR83671.1"/>
    <property type="molecule type" value="Genomic_DNA"/>
</dbReference>
<keyword evidence="3" id="KW-1185">Reference proteome</keyword>
<reference evidence="3" key="1">
    <citation type="submission" date="2017-01" db="EMBL/GenBank/DDBJ databases">
        <authorList>
            <person name="Varghese N."/>
            <person name="Submissions S."/>
        </authorList>
    </citation>
    <scope>NUCLEOTIDE SEQUENCE [LARGE SCALE GENOMIC DNA]</scope>
    <source>
        <strain evidence="3">DSM 21768</strain>
    </source>
</reference>
<dbReference type="AlphaFoldDB" id="A0A1N7E6I0"/>
<dbReference type="Proteomes" id="UP000187495">
    <property type="component" value="Unassembled WGS sequence"/>
</dbReference>
<proteinExistence type="predicted"/>
<accession>A0A1N7E6I0</accession>
<keyword evidence="1" id="KW-0732">Signal</keyword>
<dbReference type="RefSeq" id="WP_076554826.1">
    <property type="nucleotide sequence ID" value="NZ_FTNU01000003.1"/>
</dbReference>
<evidence type="ECO:0000313" key="3">
    <source>
        <dbReference type="Proteomes" id="UP000187495"/>
    </source>
</evidence>
<name>A0A1N7E6I0_9GAMM</name>
<feature type="chain" id="PRO_5012568762" evidence="1">
    <location>
        <begin position="23"/>
        <end position="248"/>
    </location>
</feature>
<organism evidence="2 3">
    <name type="scientific">Moraxella cuniculi DSM 21768</name>
    <dbReference type="NCBI Taxonomy" id="1122245"/>
    <lineage>
        <taxon>Bacteria</taxon>
        <taxon>Pseudomonadati</taxon>
        <taxon>Pseudomonadota</taxon>
        <taxon>Gammaproteobacteria</taxon>
        <taxon>Moraxellales</taxon>
        <taxon>Moraxellaceae</taxon>
        <taxon>Moraxella</taxon>
    </lineage>
</organism>
<evidence type="ECO:0000313" key="2">
    <source>
        <dbReference type="EMBL" id="SIR83671.1"/>
    </source>
</evidence>
<feature type="signal peptide" evidence="1">
    <location>
        <begin position="1"/>
        <end position="22"/>
    </location>
</feature>
<gene>
    <name evidence="2" type="ORF">SAMN02745664_103125</name>
</gene>
<sequence length="248" mass="28196">MTKLLRLCVATACLCATTATYAATKKNDPLAYDENGPWAESSVPEDLPRPFKNFKVGKYTLNSCTVEQGYAFEEGLLLDTKSDIEKYSTLCDKKKALAILDAAAKKPANFNKDYVVDFIKKEWKTGLGPLDEEPENPTGISYSFFALNKKTNAVTLMNIYQFPSGKNYRQIKPKMQMQLSSNKFCILPQKNLETVMIGDYINTLADDYDAREYIDVTDLPNVKKNQPMCFWLKQSKKGSYWSIYKEDI</sequence>
<evidence type="ECO:0000256" key="1">
    <source>
        <dbReference type="SAM" id="SignalP"/>
    </source>
</evidence>
<protein>
    <submittedName>
        <fullName evidence="2">Uncharacterized protein</fullName>
    </submittedName>
</protein>